<protein>
    <submittedName>
        <fullName evidence="1">Uncharacterized protein</fullName>
    </submittedName>
</protein>
<reference evidence="1 2" key="1">
    <citation type="submission" date="2014-04" db="EMBL/GenBank/DDBJ databases">
        <authorList>
            <consortium name="DOE Joint Genome Institute"/>
            <person name="Kuo A."/>
            <person name="Kohler A."/>
            <person name="Costa M.D."/>
            <person name="Nagy L.G."/>
            <person name="Floudas D."/>
            <person name="Copeland A."/>
            <person name="Barry K.W."/>
            <person name="Cichocki N."/>
            <person name="Veneault-Fourrey C."/>
            <person name="LaButti K."/>
            <person name="Lindquist E.A."/>
            <person name="Lipzen A."/>
            <person name="Lundell T."/>
            <person name="Morin E."/>
            <person name="Murat C."/>
            <person name="Sun H."/>
            <person name="Tunlid A."/>
            <person name="Henrissat B."/>
            <person name="Grigoriev I.V."/>
            <person name="Hibbett D.S."/>
            <person name="Martin F."/>
            <person name="Nordberg H.P."/>
            <person name="Cantor M.N."/>
            <person name="Hua S.X."/>
        </authorList>
    </citation>
    <scope>NUCLEOTIDE SEQUENCE [LARGE SCALE GENOMIC DNA]</scope>
    <source>
        <strain evidence="1 2">441</strain>
    </source>
</reference>
<proteinExistence type="predicted"/>
<evidence type="ECO:0000313" key="2">
    <source>
        <dbReference type="Proteomes" id="UP000054018"/>
    </source>
</evidence>
<organism evidence="1 2">
    <name type="scientific">Pisolithus microcarpus 441</name>
    <dbReference type="NCBI Taxonomy" id="765257"/>
    <lineage>
        <taxon>Eukaryota</taxon>
        <taxon>Fungi</taxon>
        <taxon>Dikarya</taxon>
        <taxon>Basidiomycota</taxon>
        <taxon>Agaricomycotina</taxon>
        <taxon>Agaricomycetes</taxon>
        <taxon>Agaricomycetidae</taxon>
        <taxon>Boletales</taxon>
        <taxon>Sclerodermatineae</taxon>
        <taxon>Pisolithaceae</taxon>
        <taxon>Pisolithus</taxon>
    </lineage>
</organism>
<keyword evidence="2" id="KW-1185">Reference proteome</keyword>
<evidence type="ECO:0000313" key="1">
    <source>
        <dbReference type="EMBL" id="KIK10977.1"/>
    </source>
</evidence>
<sequence>MRYYTCRWVRHLSELAPVREIVTLTTEDSVGAFVSQASQSHAIASGVKSLHVNIKAGLASLRALRRCLVLLRHLEDLELHLVGLSHSSWVHVLRSANFNDLENLSTNAPHSVLCHFLPKAINVQHLRLLSYCGDLCHLDNISFPHLTDVTAATACAVPLTNQGHVERLSVVDLGPEGTTAFPHMLKSLASSTSTLTLLHIDFDPSDRDILKRISEVAPNLTALKLIEKESLPQGRSLRSLRQRRPWNGSSEWRNDLRRFPRLHRFLLRTPISLVRTPSIEREELDLLRAWTCIKSTPHPSLMYVTLWYLAESPSATLKSWKREAGNGIDWVLQAHVIPPRWDQFI</sequence>
<dbReference type="EMBL" id="KN834336">
    <property type="protein sequence ID" value="KIK10977.1"/>
    <property type="molecule type" value="Genomic_DNA"/>
</dbReference>
<dbReference type="HOGENOM" id="CLU_056214_0_0_1"/>
<name>A0A0C9YL01_9AGAM</name>
<accession>A0A0C9YL01</accession>
<gene>
    <name evidence="1" type="ORF">PISMIDRAFT_19903</name>
</gene>
<reference evidence="2" key="2">
    <citation type="submission" date="2015-01" db="EMBL/GenBank/DDBJ databases">
        <title>Evolutionary Origins and Diversification of the Mycorrhizal Mutualists.</title>
        <authorList>
            <consortium name="DOE Joint Genome Institute"/>
            <consortium name="Mycorrhizal Genomics Consortium"/>
            <person name="Kohler A."/>
            <person name="Kuo A."/>
            <person name="Nagy L.G."/>
            <person name="Floudas D."/>
            <person name="Copeland A."/>
            <person name="Barry K.W."/>
            <person name="Cichocki N."/>
            <person name="Veneault-Fourrey C."/>
            <person name="LaButti K."/>
            <person name="Lindquist E.A."/>
            <person name="Lipzen A."/>
            <person name="Lundell T."/>
            <person name="Morin E."/>
            <person name="Murat C."/>
            <person name="Riley R."/>
            <person name="Ohm R."/>
            <person name="Sun H."/>
            <person name="Tunlid A."/>
            <person name="Henrissat B."/>
            <person name="Grigoriev I.V."/>
            <person name="Hibbett D.S."/>
            <person name="Martin F."/>
        </authorList>
    </citation>
    <scope>NUCLEOTIDE SEQUENCE [LARGE SCALE GENOMIC DNA]</scope>
    <source>
        <strain evidence="2">441</strain>
    </source>
</reference>
<dbReference type="Proteomes" id="UP000054018">
    <property type="component" value="Unassembled WGS sequence"/>
</dbReference>
<dbReference type="AlphaFoldDB" id="A0A0C9YL01"/>
<dbReference type="OrthoDB" id="2657091at2759"/>